<dbReference type="Proteomes" id="UP000838756">
    <property type="component" value="Unassembled WGS sequence"/>
</dbReference>
<gene>
    <name evidence="2" type="primary">jg22355</name>
    <name evidence="2" type="ORF">PAEG_LOCUS4018</name>
</gene>
<evidence type="ECO:0000313" key="2">
    <source>
        <dbReference type="EMBL" id="CAH2215939.1"/>
    </source>
</evidence>
<dbReference type="EMBL" id="CAKXAJ010013460">
    <property type="protein sequence ID" value="CAH2215939.1"/>
    <property type="molecule type" value="Genomic_DNA"/>
</dbReference>
<sequence>RVKESTRKSGRCRQSVGGAPTGRARRAGTKYINFQNVNNYSHNKNILKTTTLRTTNYLNYSLSQFETKLVSAHYGDDARLAAYEASSRTEPRPGGRAPARRRGVLQHNDFA</sequence>
<proteinExistence type="predicted"/>
<protein>
    <submittedName>
        <fullName evidence="2">Jg22355 protein</fullName>
    </submittedName>
</protein>
<accession>A0A8S4QKV3</accession>
<keyword evidence="3" id="KW-1185">Reference proteome</keyword>
<name>A0A8S4QKV3_9NEOP</name>
<feature type="non-terminal residue" evidence="2">
    <location>
        <position position="1"/>
    </location>
</feature>
<evidence type="ECO:0000256" key="1">
    <source>
        <dbReference type="SAM" id="MobiDB-lite"/>
    </source>
</evidence>
<comment type="caution">
    <text evidence="2">The sequence shown here is derived from an EMBL/GenBank/DDBJ whole genome shotgun (WGS) entry which is preliminary data.</text>
</comment>
<feature type="region of interest" description="Disordered" evidence="1">
    <location>
        <begin position="1"/>
        <end position="24"/>
    </location>
</feature>
<reference evidence="2" key="1">
    <citation type="submission" date="2022-03" db="EMBL/GenBank/DDBJ databases">
        <authorList>
            <person name="Lindestad O."/>
        </authorList>
    </citation>
    <scope>NUCLEOTIDE SEQUENCE</scope>
</reference>
<feature type="region of interest" description="Disordered" evidence="1">
    <location>
        <begin position="84"/>
        <end position="111"/>
    </location>
</feature>
<organism evidence="2 3">
    <name type="scientific">Pararge aegeria aegeria</name>
    <dbReference type="NCBI Taxonomy" id="348720"/>
    <lineage>
        <taxon>Eukaryota</taxon>
        <taxon>Metazoa</taxon>
        <taxon>Ecdysozoa</taxon>
        <taxon>Arthropoda</taxon>
        <taxon>Hexapoda</taxon>
        <taxon>Insecta</taxon>
        <taxon>Pterygota</taxon>
        <taxon>Neoptera</taxon>
        <taxon>Endopterygota</taxon>
        <taxon>Lepidoptera</taxon>
        <taxon>Glossata</taxon>
        <taxon>Ditrysia</taxon>
        <taxon>Papilionoidea</taxon>
        <taxon>Nymphalidae</taxon>
        <taxon>Satyrinae</taxon>
        <taxon>Satyrini</taxon>
        <taxon>Parargina</taxon>
        <taxon>Pararge</taxon>
    </lineage>
</organism>
<evidence type="ECO:0000313" key="3">
    <source>
        <dbReference type="Proteomes" id="UP000838756"/>
    </source>
</evidence>
<dbReference type="AlphaFoldDB" id="A0A8S4QKV3"/>